<feature type="transmembrane region" description="Helical" evidence="6">
    <location>
        <begin position="417"/>
        <end position="436"/>
    </location>
</feature>
<feature type="transmembrane region" description="Helical" evidence="6">
    <location>
        <begin position="250"/>
        <end position="269"/>
    </location>
</feature>
<evidence type="ECO:0000259" key="7">
    <source>
        <dbReference type="Pfam" id="PF04547"/>
    </source>
</evidence>
<feature type="compositionally biased region" description="Basic and acidic residues" evidence="5">
    <location>
        <begin position="770"/>
        <end position="784"/>
    </location>
</feature>
<keyword evidence="4 6" id="KW-0472">Membrane</keyword>
<feature type="transmembrane region" description="Helical" evidence="6">
    <location>
        <begin position="377"/>
        <end position="397"/>
    </location>
</feature>
<feature type="transmembrane region" description="Helical" evidence="6">
    <location>
        <begin position="219"/>
        <end position="244"/>
    </location>
</feature>
<dbReference type="InterPro" id="IPR007632">
    <property type="entry name" value="Anoctamin"/>
</dbReference>
<sequence length="814" mass="89574">MPSQVPASPTAPGPPVRSAPTKSTSLLPSGPINGNPYNVDLVIPYSIALSKKDLKNRSQAEVEIKEGYVYLLRELEGAGFRLASKAGRGNKGQEEVWIFVGASEERVEQLLKEERRLDASHNLLTAPPSFPPAPATRLRLIYNMLTAPKLQGGLGITPGRGQWSRVKSISALHDEAADKAWIEKWTTGGDWQVGLTKGLDEDTRKRGGLGDQQPPPIHLYFEFLTTYTLSLFPITVVSVLFYFFTPLDSYPPLYALCLSLYSTIFIAIWRIKQRKFAVKWGTYGCENVAFGRLRPEYVASLGLDKTTTQQGVETVDAIQAANELRRDTKVAASVPIIAACGVGLGVVLMGLFVLEAFVSQLYYGPGKKIVPLIPTGLFVLIVPSIVGAYQCLARLMVKWEDHPTPVGEKKSLTAKTFAMNAIVAYLGLFLSAYIYIPFGSFIMTHVQTHLMGRLPVPVSRSANSTSPSASATSSAAASISAEKHAINGGRLKSQLFTYTVTNQVSGAFLELGMPFIMRFIRDWRAGKTSIKEALKKTNGHGDSETVPTTEEEIEKRFLNKVERELALPEYDTFTDYAEMVTQFGYVVIWSLVWPLAPVFALINNYIELRSDALKICKHVRRPLGDRVETIGSWLETLSIISWIGAITNATLIYLFRPSPASPDLHSQSPNPNFPTPGSPSLSHIVSTYHSSSSLSEWYPQLATLGLWALGASHGYIVLKWVVEGIVERVWWRGSEEEREVQRMRAGSGSPSTSRLGDSPSKSISAQNPEPEFRHGGETDQNDGLDKMLGKETVCAFWNGGEDGAKEIARILKVE</sequence>
<dbReference type="PANTHER" id="PTHR12308:SF73">
    <property type="entry name" value="ANOCTAMIN"/>
    <property type="match status" value="1"/>
</dbReference>
<comment type="subcellular location">
    <subcellularLocation>
        <location evidence="1">Membrane</location>
        <topology evidence="1">Multi-pass membrane protein</topology>
    </subcellularLocation>
</comment>
<feature type="transmembrane region" description="Helical" evidence="6">
    <location>
        <begin position="334"/>
        <end position="357"/>
    </location>
</feature>
<keyword evidence="10" id="KW-1185">Reference proteome</keyword>
<accession>A0ABZ2AQW9</accession>
<dbReference type="RefSeq" id="XP_064719883.1">
    <property type="nucleotide sequence ID" value="XM_064863811.1"/>
</dbReference>
<evidence type="ECO:0000256" key="4">
    <source>
        <dbReference type="ARBA" id="ARBA00023136"/>
    </source>
</evidence>
<dbReference type="InterPro" id="IPR049452">
    <property type="entry name" value="Anoctamin_TM"/>
</dbReference>
<evidence type="ECO:0000256" key="6">
    <source>
        <dbReference type="SAM" id="Phobius"/>
    </source>
</evidence>
<keyword evidence="3 6" id="KW-1133">Transmembrane helix</keyword>
<feature type="compositionally biased region" description="Polar residues" evidence="5">
    <location>
        <begin position="748"/>
        <end position="767"/>
    </location>
</feature>
<dbReference type="Pfam" id="PF04547">
    <property type="entry name" value="Anoctamin"/>
    <property type="match status" value="1"/>
</dbReference>
<evidence type="ECO:0000313" key="10">
    <source>
        <dbReference type="Proteomes" id="UP001432216"/>
    </source>
</evidence>
<dbReference type="GeneID" id="89988717"/>
<gene>
    <name evidence="9" type="ORF">IAS62_001943</name>
</gene>
<dbReference type="Pfam" id="PF20877">
    <property type="entry name" value="Anoctamin_N"/>
    <property type="match status" value="1"/>
</dbReference>
<reference evidence="9 10" key="1">
    <citation type="submission" date="2024-01" db="EMBL/GenBank/DDBJ databases">
        <title>Comparative genomics of Cryptococcus and Kwoniella reveals pathogenesis evolution and contrasting modes of karyotype evolution via chromosome fusion or intercentromeric recombination.</title>
        <authorList>
            <person name="Coelho M.A."/>
            <person name="David-Palma M."/>
            <person name="Shea T."/>
            <person name="Bowers K."/>
            <person name="McGinley-Smith S."/>
            <person name="Mohammad A.W."/>
            <person name="Gnirke A."/>
            <person name="Yurkov A.M."/>
            <person name="Nowrousian M."/>
            <person name="Sun S."/>
            <person name="Cuomo C.A."/>
            <person name="Heitman J."/>
        </authorList>
    </citation>
    <scope>NUCLEOTIDE SEQUENCE [LARGE SCALE GENOMIC DNA]</scope>
    <source>
        <strain evidence="9 10">7685027</strain>
    </source>
</reference>
<feature type="domain" description="Anoctamin alpha-beta plait" evidence="8">
    <location>
        <begin position="38"/>
        <end position="166"/>
    </location>
</feature>
<feature type="region of interest" description="Disordered" evidence="5">
    <location>
        <begin position="737"/>
        <end position="784"/>
    </location>
</feature>
<name>A0ABZ2AQW9_9TREE</name>
<organism evidence="9 10">
    <name type="scientific">Cryptococcus decagattii</name>
    <dbReference type="NCBI Taxonomy" id="1859122"/>
    <lineage>
        <taxon>Eukaryota</taxon>
        <taxon>Fungi</taxon>
        <taxon>Dikarya</taxon>
        <taxon>Basidiomycota</taxon>
        <taxon>Agaricomycotina</taxon>
        <taxon>Tremellomycetes</taxon>
        <taxon>Tremellales</taxon>
        <taxon>Cryptococcaceae</taxon>
        <taxon>Cryptococcus</taxon>
        <taxon>Cryptococcus gattii species complex</taxon>
    </lineage>
</organism>
<feature type="domain" description="Anoctamin transmembrane" evidence="7">
    <location>
        <begin position="217"/>
        <end position="729"/>
    </location>
</feature>
<dbReference type="InterPro" id="IPR049456">
    <property type="entry name" value="Anoctamin_N_fung"/>
</dbReference>
<evidence type="ECO:0000256" key="1">
    <source>
        <dbReference type="ARBA" id="ARBA00004141"/>
    </source>
</evidence>
<proteinExistence type="predicted"/>
<evidence type="ECO:0000256" key="2">
    <source>
        <dbReference type="ARBA" id="ARBA00022692"/>
    </source>
</evidence>
<dbReference type="PANTHER" id="PTHR12308">
    <property type="entry name" value="ANOCTAMIN"/>
    <property type="match status" value="1"/>
</dbReference>
<keyword evidence="2 6" id="KW-0812">Transmembrane</keyword>
<dbReference type="EMBL" id="CP143808">
    <property type="protein sequence ID" value="WVO20644.1"/>
    <property type="molecule type" value="Genomic_DNA"/>
</dbReference>
<evidence type="ECO:0000256" key="3">
    <source>
        <dbReference type="ARBA" id="ARBA00022989"/>
    </source>
</evidence>
<protein>
    <submittedName>
        <fullName evidence="9">Uncharacterized protein</fullName>
    </submittedName>
</protein>
<feature type="region of interest" description="Disordered" evidence="5">
    <location>
        <begin position="1"/>
        <end position="31"/>
    </location>
</feature>
<evidence type="ECO:0000259" key="8">
    <source>
        <dbReference type="Pfam" id="PF20877"/>
    </source>
</evidence>
<evidence type="ECO:0000256" key="5">
    <source>
        <dbReference type="SAM" id="MobiDB-lite"/>
    </source>
</evidence>
<evidence type="ECO:0000313" key="9">
    <source>
        <dbReference type="EMBL" id="WVO20644.1"/>
    </source>
</evidence>
<dbReference type="Proteomes" id="UP001432216">
    <property type="component" value="Chromosome 3"/>
</dbReference>